<sequence>MSTRKDPSPKAIAAALLMMARTASYVPKELSLPSFSLGLTDSSQEETQTQEGVEQAEAQVVKSPETTILIEELDVLVEKIVKSGENKIPNFLEEKFNVARNESMREKCYLSTTRIRTYGDDCTDEYDSLCTLNAQEPLVLSRVHFASLKAKSYIEADPKSKKPFKVKDYPMFLPYLNWKKLASHPYVNFCACLLLKSLVDVGADVRKKKFYILDPYHKTCPSKDRMKGYVISRIRVYARGHLSKGKIMKLSLLTLTFQAKTQKVDHFRVEFASRIIFHDMNHDRDAAIKGSETMRLLRPSAALLSPYCQVDSYDIESDSD</sequence>
<reference evidence="1 2" key="1">
    <citation type="submission" date="2019-01" db="EMBL/GenBank/DDBJ databases">
        <title>Sequencing of cultivated peanut Arachis hypogaea provides insights into genome evolution and oil improvement.</title>
        <authorList>
            <person name="Chen X."/>
        </authorList>
    </citation>
    <scope>NUCLEOTIDE SEQUENCE [LARGE SCALE GENOMIC DNA]</scope>
    <source>
        <strain evidence="2">cv. Fuhuasheng</strain>
        <tissue evidence="1">Leaves</tissue>
    </source>
</reference>
<protein>
    <submittedName>
        <fullName evidence="1">Uncharacterized protein</fullName>
    </submittedName>
</protein>
<organism evidence="1 2">
    <name type="scientific">Arachis hypogaea</name>
    <name type="common">Peanut</name>
    <dbReference type="NCBI Taxonomy" id="3818"/>
    <lineage>
        <taxon>Eukaryota</taxon>
        <taxon>Viridiplantae</taxon>
        <taxon>Streptophyta</taxon>
        <taxon>Embryophyta</taxon>
        <taxon>Tracheophyta</taxon>
        <taxon>Spermatophyta</taxon>
        <taxon>Magnoliopsida</taxon>
        <taxon>eudicotyledons</taxon>
        <taxon>Gunneridae</taxon>
        <taxon>Pentapetalae</taxon>
        <taxon>rosids</taxon>
        <taxon>fabids</taxon>
        <taxon>Fabales</taxon>
        <taxon>Fabaceae</taxon>
        <taxon>Papilionoideae</taxon>
        <taxon>50 kb inversion clade</taxon>
        <taxon>dalbergioids sensu lato</taxon>
        <taxon>Dalbergieae</taxon>
        <taxon>Pterocarpus clade</taxon>
        <taxon>Arachis</taxon>
    </lineage>
</organism>
<name>A0A444WUV5_ARAHY</name>
<gene>
    <name evidence="1" type="ORF">Ahy_Scaffold1g107179</name>
</gene>
<evidence type="ECO:0000313" key="2">
    <source>
        <dbReference type="Proteomes" id="UP000289738"/>
    </source>
</evidence>
<keyword evidence="2" id="KW-1185">Reference proteome</keyword>
<comment type="caution">
    <text evidence="1">The sequence shown here is derived from an EMBL/GenBank/DDBJ whole genome shotgun (WGS) entry which is preliminary data.</text>
</comment>
<dbReference type="Proteomes" id="UP000289738">
    <property type="component" value="Unassembled WGS sequence"/>
</dbReference>
<accession>A0A444WUV5</accession>
<proteinExistence type="predicted"/>
<dbReference type="AlphaFoldDB" id="A0A444WUV5"/>
<evidence type="ECO:0000313" key="1">
    <source>
        <dbReference type="EMBL" id="RYQ81191.1"/>
    </source>
</evidence>
<dbReference type="EMBL" id="SDMP01000021">
    <property type="protein sequence ID" value="RYQ81191.1"/>
    <property type="molecule type" value="Genomic_DNA"/>
</dbReference>